<comment type="function">
    <text evidence="6">Quinone reductase that provides resistance to thiol-specific stress caused by electrophilic quinones.</text>
</comment>
<dbReference type="InterPro" id="IPR029039">
    <property type="entry name" value="Flavoprotein-like_sf"/>
</dbReference>
<comment type="catalytic activity">
    <reaction evidence="6">
        <text>2 a quinone + NADH + H(+) = 2 a 1,4-benzosemiquinone + NAD(+)</text>
        <dbReference type="Rhea" id="RHEA:65952"/>
        <dbReference type="ChEBI" id="CHEBI:15378"/>
        <dbReference type="ChEBI" id="CHEBI:57540"/>
        <dbReference type="ChEBI" id="CHEBI:57945"/>
        <dbReference type="ChEBI" id="CHEBI:132124"/>
        <dbReference type="ChEBI" id="CHEBI:134225"/>
    </reaction>
</comment>
<comment type="caution">
    <text evidence="8">The sequence shown here is derived from an EMBL/GenBank/DDBJ whole genome shotgun (WGS) entry which is preliminary data.</text>
</comment>
<evidence type="ECO:0000256" key="3">
    <source>
        <dbReference type="ARBA" id="ARBA00023002"/>
    </source>
</evidence>
<feature type="binding site" evidence="6">
    <location>
        <begin position="89"/>
        <end position="92"/>
    </location>
    <ligand>
        <name>FMN</name>
        <dbReference type="ChEBI" id="CHEBI:58210"/>
    </ligand>
</feature>
<evidence type="ECO:0000256" key="4">
    <source>
        <dbReference type="ARBA" id="ARBA00023027"/>
    </source>
</evidence>
<feature type="binding site" evidence="6">
    <location>
        <position position="9"/>
    </location>
    <ligand>
        <name>FMN</name>
        <dbReference type="ChEBI" id="CHEBI:58210"/>
    </ligand>
</feature>
<dbReference type="InterPro" id="IPR003680">
    <property type="entry name" value="Flavodoxin_fold"/>
</dbReference>
<proteinExistence type="inferred from homology"/>
<keyword evidence="2 6" id="KW-0288">FMN</keyword>
<evidence type="ECO:0000259" key="7">
    <source>
        <dbReference type="Pfam" id="PF02525"/>
    </source>
</evidence>
<evidence type="ECO:0000256" key="1">
    <source>
        <dbReference type="ARBA" id="ARBA00022630"/>
    </source>
</evidence>
<dbReference type="EC" id="1.7.1.17" evidence="6"/>
<dbReference type="Pfam" id="PF02525">
    <property type="entry name" value="Flavodoxin_2"/>
    <property type="match status" value="1"/>
</dbReference>
<feature type="binding site" evidence="6">
    <location>
        <begin position="15"/>
        <end position="17"/>
    </location>
    <ligand>
        <name>FMN</name>
        <dbReference type="ChEBI" id="CHEBI:58210"/>
    </ligand>
</feature>
<dbReference type="HAMAP" id="MF_01216">
    <property type="entry name" value="Azoreductase_type1"/>
    <property type="match status" value="1"/>
</dbReference>
<feature type="domain" description="Flavodoxin-like fold" evidence="7">
    <location>
        <begin position="1"/>
        <end position="189"/>
    </location>
</feature>
<dbReference type="Proteomes" id="UP001595840">
    <property type="component" value="Unassembled WGS sequence"/>
</dbReference>
<dbReference type="Gene3D" id="3.40.50.360">
    <property type="match status" value="1"/>
</dbReference>
<comment type="catalytic activity">
    <reaction evidence="5">
        <text>N,N-dimethyl-1,4-phenylenediamine + anthranilate + 2 NAD(+) = 2-(4-dimethylaminophenyl)diazenylbenzoate + 2 NADH + 2 H(+)</text>
        <dbReference type="Rhea" id="RHEA:55872"/>
        <dbReference type="ChEBI" id="CHEBI:15378"/>
        <dbReference type="ChEBI" id="CHEBI:15783"/>
        <dbReference type="ChEBI" id="CHEBI:16567"/>
        <dbReference type="ChEBI" id="CHEBI:57540"/>
        <dbReference type="ChEBI" id="CHEBI:57945"/>
        <dbReference type="ChEBI" id="CHEBI:71579"/>
        <dbReference type="EC" id="1.7.1.17"/>
    </reaction>
    <physiologicalReaction direction="right-to-left" evidence="5">
        <dbReference type="Rhea" id="RHEA:55874"/>
    </physiologicalReaction>
</comment>
<evidence type="ECO:0000256" key="5">
    <source>
        <dbReference type="ARBA" id="ARBA00048542"/>
    </source>
</evidence>
<dbReference type="InterPro" id="IPR050104">
    <property type="entry name" value="FMN-dep_NADH:Q_OxRdtase_AzoR1"/>
</dbReference>
<keyword evidence="3 6" id="KW-0560">Oxidoreductase</keyword>
<evidence type="ECO:0000256" key="2">
    <source>
        <dbReference type="ARBA" id="ARBA00022643"/>
    </source>
</evidence>
<reference evidence="9" key="1">
    <citation type="journal article" date="2019" name="Int. J. Syst. Evol. Microbiol.">
        <title>The Global Catalogue of Microorganisms (GCM) 10K type strain sequencing project: providing services to taxonomists for standard genome sequencing and annotation.</title>
        <authorList>
            <consortium name="The Broad Institute Genomics Platform"/>
            <consortium name="The Broad Institute Genome Sequencing Center for Infectious Disease"/>
            <person name="Wu L."/>
            <person name="Ma J."/>
        </authorList>
    </citation>
    <scope>NUCLEOTIDE SEQUENCE [LARGE SCALE GENOMIC DNA]</scope>
    <source>
        <strain evidence="9">CECT 8570</strain>
    </source>
</reference>
<keyword evidence="9" id="KW-1185">Reference proteome</keyword>
<comment type="function">
    <text evidence="6">Also exhibits azoreductase activity. Catalyzes the reductive cleavage of the azo bond in aromatic azo compounds to the corresponding amines.</text>
</comment>
<dbReference type="PANTHER" id="PTHR43741:SF2">
    <property type="entry name" value="FMN-DEPENDENT NADH:QUINONE OXIDOREDUCTASE"/>
    <property type="match status" value="1"/>
</dbReference>
<dbReference type="EC" id="1.6.5.-" evidence="6"/>
<evidence type="ECO:0000313" key="8">
    <source>
        <dbReference type="EMBL" id="MFC4363663.1"/>
    </source>
</evidence>
<feature type="binding site" evidence="6">
    <location>
        <begin position="133"/>
        <end position="136"/>
    </location>
    <ligand>
        <name>FMN</name>
        <dbReference type="ChEBI" id="CHEBI:58210"/>
    </ligand>
</feature>
<protein>
    <recommendedName>
        <fullName evidence="6">FMN dependent NADH:quinone oxidoreductase</fullName>
        <ecNumber evidence="6">1.6.5.-</ecNumber>
    </recommendedName>
    <alternativeName>
        <fullName evidence="6">Azo-dye reductase</fullName>
    </alternativeName>
    <alternativeName>
        <fullName evidence="6">FMN-dependent NADH-azo compound oxidoreductase</fullName>
    </alternativeName>
    <alternativeName>
        <fullName evidence="6">FMN-dependent NADH-azoreductase</fullName>
        <ecNumber evidence="6">1.7.1.17</ecNumber>
    </alternativeName>
</protein>
<gene>
    <name evidence="6" type="primary">azoR</name>
    <name evidence="8" type="ORF">ACFOX3_15215</name>
</gene>
<evidence type="ECO:0000256" key="6">
    <source>
        <dbReference type="HAMAP-Rule" id="MF_01216"/>
    </source>
</evidence>
<dbReference type="EMBL" id="JBHSCX010000020">
    <property type="protein sequence ID" value="MFC4363663.1"/>
    <property type="molecule type" value="Genomic_DNA"/>
</dbReference>
<comment type="cofactor">
    <cofactor evidence="6">
        <name>FMN</name>
        <dbReference type="ChEBI" id="CHEBI:58210"/>
    </cofactor>
    <text evidence="6">Binds 1 FMN per subunit.</text>
</comment>
<keyword evidence="1 6" id="KW-0285">Flavoprotein</keyword>
<dbReference type="RefSeq" id="WP_290261632.1">
    <property type="nucleotide sequence ID" value="NZ_JAUFQG010000004.1"/>
</dbReference>
<dbReference type="SUPFAM" id="SSF52218">
    <property type="entry name" value="Flavoproteins"/>
    <property type="match status" value="1"/>
</dbReference>
<organism evidence="8 9">
    <name type="scientific">Simiduia curdlanivorans</name>
    <dbReference type="NCBI Taxonomy" id="1492769"/>
    <lineage>
        <taxon>Bacteria</taxon>
        <taxon>Pseudomonadati</taxon>
        <taxon>Pseudomonadota</taxon>
        <taxon>Gammaproteobacteria</taxon>
        <taxon>Cellvibrionales</taxon>
        <taxon>Cellvibrionaceae</taxon>
        <taxon>Simiduia</taxon>
    </lineage>
</organism>
<dbReference type="PANTHER" id="PTHR43741">
    <property type="entry name" value="FMN-DEPENDENT NADH-AZOREDUCTASE 1"/>
    <property type="match status" value="1"/>
</dbReference>
<comment type="subunit">
    <text evidence="6">Homodimer.</text>
</comment>
<accession>A0ABV8V920</accession>
<dbReference type="InterPro" id="IPR023048">
    <property type="entry name" value="NADH:quinone_OxRdtase_FMN_depd"/>
</dbReference>
<evidence type="ECO:0000313" key="9">
    <source>
        <dbReference type="Proteomes" id="UP001595840"/>
    </source>
</evidence>
<sequence length="190" mass="20473">MHALIIRTSILGENSSSNQLIDHWLANHKPSQVTERNLVSSPIPHLDAERFGAINAASPDNQQAPIQALSDQLIGEIEAADEIVIGLPMYNFGVPSQVKAWMDHLARAGRTFQYTANGPQGLLENKPVTVIATRGGAYANTAHDSQVPFVKQFLAFIGLNDVSFVYAETLASSEKRPEALATAQAQLSAA</sequence>
<name>A0ABV8V920_9GAMM</name>
<comment type="similarity">
    <text evidence="6">Belongs to the azoreductase type 1 family.</text>
</comment>
<keyword evidence="4 6" id="KW-0520">NAD</keyword>